<dbReference type="PANTHER" id="PTHR30012:SF0">
    <property type="entry name" value="TYPE II SECRETION SYSTEM PROTEIN F-RELATED"/>
    <property type="match status" value="1"/>
</dbReference>
<evidence type="ECO:0000256" key="4">
    <source>
        <dbReference type="ARBA" id="ARBA00022692"/>
    </source>
</evidence>
<keyword evidence="5 7" id="KW-1133">Transmembrane helix</keyword>
<dbReference type="InterPro" id="IPR018076">
    <property type="entry name" value="T2SS_GspF_dom"/>
</dbReference>
<accession>A0A0G1KNQ8</accession>
<dbReference type="Proteomes" id="UP000034504">
    <property type="component" value="Unassembled WGS sequence"/>
</dbReference>
<dbReference type="EMBL" id="LCJU01000003">
    <property type="protein sequence ID" value="KKT85095.1"/>
    <property type="molecule type" value="Genomic_DNA"/>
</dbReference>
<evidence type="ECO:0000256" key="6">
    <source>
        <dbReference type="ARBA" id="ARBA00023136"/>
    </source>
</evidence>
<feature type="domain" description="Type II secretion system protein GspF" evidence="8">
    <location>
        <begin position="16"/>
        <end position="138"/>
    </location>
</feature>
<comment type="caution">
    <text evidence="9">The sequence shown here is derived from an EMBL/GenBank/DDBJ whole genome shotgun (WGS) entry which is preliminary data.</text>
</comment>
<dbReference type="PANTHER" id="PTHR30012">
    <property type="entry name" value="GENERAL SECRETION PATHWAY PROTEIN"/>
    <property type="match status" value="1"/>
</dbReference>
<evidence type="ECO:0000259" key="8">
    <source>
        <dbReference type="Pfam" id="PF00482"/>
    </source>
</evidence>
<dbReference type="GO" id="GO:0005886">
    <property type="term" value="C:plasma membrane"/>
    <property type="evidence" value="ECO:0007669"/>
    <property type="project" value="UniProtKB-SubCell"/>
</dbReference>
<dbReference type="InterPro" id="IPR003004">
    <property type="entry name" value="GspF/PilC"/>
</dbReference>
<evidence type="ECO:0000313" key="10">
    <source>
        <dbReference type="Proteomes" id="UP000034504"/>
    </source>
</evidence>
<dbReference type="Pfam" id="PF00482">
    <property type="entry name" value="T2SSF"/>
    <property type="match status" value="2"/>
</dbReference>
<dbReference type="AlphaFoldDB" id="A0A0G1KNQ8"/>
<keyword evidence="3" id="KW-1003">Cell membrane</keyword>
<name>A0A0G1KNQ8_UNCKA</name>
<dbReference type="Gene3D" id="1.20.81.30">
    <property type="entry name" value="Type II secretion system (T2SS), domain F"/>
    <property type="match status" value="2"/>
</dbReference>
<evidence type="ECO:0000313" key="9">
    <source>
        <dbReference type="EMBL" id="KKT85095.1"/>
    </source>
</evidence>
<evidence type="ECO:0000256" key="1">
    <source>
        <dbReference type="ARBA" id="ARBA00004651"/>
    </source>
</evidence>
<sequence length="351" mass="38970">MSIGSVRLSSGEKIEFISNMHTMLKAGIPILNGVESLLEDSKGNVKKILVALRQDLIAGRRMCTTLAKFPESFDKVTVNLVKAAEEAGTLEQTLQDIKKNTQAEMEFSDKVKSALTYPLFVFLIFAAVMGVMLFVVMPKITQVFSRLKVDIPLPTRFLMFLSDFVIKNTLYVGIGSLLFVVFMYFLYNRKRRFLLGVIAKVPIIAPLFKKVDIVRFSRSMGLLLSSGIPIVNALELSIDVVNRRDLKNLLIKSKDMIYAGQEFSQGLKGQRGSVMPVLVIKLIELGEASGTLEKAMADVTEYMDYEVSKNLKTLTTLLEPVMLVFVGLLVGGVMLSIISPMYSMIGQVGSR</sequence>
<evidence type="ECO:0000256" key="2">
    <source>
        <dbReference type="ARBA" id="ARBA00005745"/>
    </source>
</evidence>
<protein>
    <submittedName>
        <fullName evidence="9">Type IV pilin</fullName>
    </submittedName>
</protein>
<evidence type="ECO:0000256" key="3">
    <source>
        <dbReference type="ARBA" id="ARBA00022475"/>
    </source>
</evidence>
<keyword evidence="6 7" id="KW-0472">Membrane</keyword>
<feature type="transmembrane region" description="Helical" evidence="7">
    <location>
        <begin position="169"/>
        <end position="187"/>
    </location>
</feature>
<gene>
    <name evidence="9" type="ORF">UW82_C0003G0013</name>
</gene>
<reference evidence="9 10" key="1">
    <citation type="journal article" date="2015" name="Nature">
        <title>rRNA introns, odd ribosomes, and small enigmatic genomes across a large radiation of phyla.</title>
        <authorList>
            <person name="Brown C.T."/>
            <person name="Hug L.A."/>
            <person name="Thomas B.C."/>
            <person name="Sharon I."/>
            <person name="Castelle C.J."/>
            <person name="Singh A."/>
            <person name="Wilkins M.J."/>
            <person name="Williams K.H."/>
            <person name="Banfield J.F."/>
        </authorList>
    </citation>
    <scope>NUCLEOTIDE SEQUENCE [LARGE SCALE GENOMIC DNA]</scope>
</reference>
<proteinExistence type="inferred from homology"/>
<comment type="subcellular location">
    <subcellularLocation>
        <location evidence="1">Cell membrane</location>
        <topology evidence="1">Multi-pass membrane protein</topology>
    </subcellularLocation>
</comment>
<evidence type="ECO:0000256" key="5">
    <source>
        <dbReference type="ARBA" id="ARBA00022989"/>
    </source>
</evidence>
<comment type="similarity">
    <text evidence="2">Belongs to the GSP F family.</text>
</comment>
<feature type="domain" description="Type II secretion system protein GspF" evidence="8">
    <location>
        <begin position="216"/>
        <end position="340"/>
    </location>
</feature>
<feature type="transmembrane region" description="Helical" evidence="7">
    <location>
        <begin position="115"/>
        <end position="137"/>
    </location>
</feature>
<feature type="transmembrane region" description="Helical" evidence="7">
    <location>
        <begin position="321"/>
        <end position="345"/>
    </location>
</feature>
<keyword evidence="4 7" id="KW-0812">Transmembrane</keyword>
<organism evidence="9 10">
    <name type="scientific">candidate division WWE3 bacterium GW2011_GWC2_44_9</name>
    <dbReference type="NCBI Taxonomy" id="1619125"/>
    <lineage>
        <taxon>Bacteria</taxon>
        <taxon>Katanobacteria</taxon>
    </lineage>
</organism>
<dbReference type="InterPro" id="IPR042094">
    <property type="entry name" value="T2SS_GspF_sf"/>
</dbReference>
<evidence type="ECO:0000256" key="7">
    <source>
        <dbReference type="SAM" id="Phobius"/>
    </source>
</evidence>